<keyword evidence="4" id="KW-0010">Activator</keyword>
<dbReference type="InterPro" id="IPR036638">
    <property type="entry name" value="HLH_DNA-bd_sf"/>
</dbReference>
<evidence type="ECO:0000259" key="8">
    <source>
        <dbReference type="PROSITE" id="PS50888"/>
    </source>
</evidence>
<keyword evidence="2" id="KW-0805">Transcription regulation</keyword>
<dbReference type="FunFam" id="4.10.280.10:FF:000135">
    <property type="entry name" value="Transcription factor MYC1"/>
    <property type="match status" value="1"/>
</dbReference>
<evidence type="ECO:0000313" key="9">
    <source>
        <dbReference type="EMBL" id="EOA20272.1"/>
    </source>
</evidence>
<keyword evidence="5" id="KW-0804">Transcription</keyword>
<dbReference type="InterPro" id="IPR025610">
    <property type="entry name" value="MYC/MYB_N"/>
</dbReference>
<evidence type="ECO:0000256" key="5">
    <source>
        <dbReference type="ARBA" id="ARBA00023163"/>
    </source>
</evidence>
<gene>
    <name evidence="9" type="ORF">CARUB_v10000576mg</name>
</gene>
<feature type="domain" description="BHLH" evidence="8">
    <location>
        <begin position="343"/>
        <end position="392"/>
    </location>
</feature>
<dbReference type="PANTHER" id="PTHR46266">
    <property type="entry name" value="TRANSCRIPTION FACTOR TT8"/>
    <property type="match status" value="1"/>
</dbReference>
<dbReference type="InterPro" id="IPR011598">
    <property type="entry name" value="bHLH_dom"/>
</dbReference>
<proteinExistence type="predicted"/>
<accession>R0FDM9</accession>
<dbReference type="SUPFAM" id="SSF47459">
    <property type="entry name" value="HLH, helix-loop-helix DNA-binding domain"/>
    <property type="match status" value="1"/>
</dbReference>
<dbReference type="AlphaFoldDB" id="R0FDM9"/>
<dbReference type="Pfam" id="PF00010">
    <property type="entry name" value="HLH"/>
    <property type="match status" value="1"/>
</dbReference>
<keyword evidence="6" id="KW-0539">Nucleus</keyword>
<dbReference type="GO" id="GO:0005634">
    <property type="term" value="C:nucleus"/>
    <property type="evidence" value="ECO:0007669"/>
    <property type="project" value="UniProtKB-SubCell"/>
</dbReference>
<feature type="region of interest" description="Disordered" evidence="7">
    <location>
        <begin position="341"/>
        <end position="360"/>
    </location>
</feature>
<reference evidence="10" key="1">
    <citation type="journal article" date="2013" name="Nat. Genet.">
        <title>The Capsella rubella genome and the genomic consequences of rapid mating system evolution.</title>
        <authorList>
            <person name="Slotte T."/>
            <person name="Hazzouri K.M."/>
            <person name="Agren J.A."/>
            <person name="Koenig D."/>
            <person name="Maumus F."/>
            <person name="Guo Y.L."/>
            <person name="Steige K."/>
            <person name="Platts A.E."/>
            <person name="Escobar J.S."/>
            <person name="Newman L.K."/>
            <person name="Wang W."/>
            <person name="Mandakova T."/>
            <person name="Vello E."/>
            <person name="Smith L.M."/>
            <person name="Henz S.R."/>
            <person name="Steffen J."/>
            <person name="Takuno S."/>
            <person name="Brandvain Y."/>
            <person name="Coop G."/>
            <person name="Andolfatto P."/>
            <person name="Hu T.T."/>
            <person name="Blanchette M."/>
            <person name="Clark R.M."/>
            <person name="Quesneville H."/>
            <person name="Nordborg M."/>
            <person name="Gaut B.S."/>
            <person name="Lysak M.A."/>
            <person name="Jenkins J."/>
            <person name="Grimwood J."/>
            <person name="Chapman J."/>
            <person name="Prochnik S."/>
            <person name="Shu S."/>
            <person name="Rokhsar D."/>
            <person name="Schmutz J."/>
            <person name="Weigel D."/>
            <person name="Wright S.I."/>
        </authorList>
    </citation>
    <scope>NUCLEOTIDE SEQUENCE [LARGE SCALE GENOMIC DNA]</scope>
    <source>
        <strain evidence="10">cv. Monte Gargano</strain>
    </source>
</reference>
<organism evidence="9 10">
    <name type="scientific">Capsella rubella</name>
    <dbReference type="NCBI Taxonomy" id="81985"/>
    <lineage>
        <taxon>Eukaryota</taxon>
        <taxon>Viridiplantae</taxon>
        <taxon>Streptophyta</taxon>
        <taxon>Embryophyta</taxon>
        <taxon>Tracheophyta</taxon>
        <taxon>Spermatophyta</taxon>
        <taxon>Magnoliopsida</taxon>
        <taxon>eudicotyledons</taxon>
        <taxon>Gunneridae</taxon>
        <taxon>Pentapetalae</taxon>
        <taxon>rosids</taxon>
        <taxon>malvids</taxon>
        <taxon>Brassicales</taxon>
        <taxon>Brassicaceae</taxon>
        <taxon>Camelineae</taxon>
        <taxon>Capsella</taxon>
    </lineage>
</organism>
<feature type="region of interest" description="Disordered" evidence="7">
    <location>
        <begin position="100"/>
        <end position="120"/>
    </location>
</feature>
<evidence type="ECO:0000256" key="7">
    <source>
        <dbReference type="SAM" id="MobiDB-lite"/>
    </source>
</evidence>
<name>R0FDM9_9BRAS</name>
<dbReference type="Proteomes" id="UP000029121">
    <property type="component" value="Unassembled WGS sequence"/>
</dbReference>
<dbReference type="GO" id="GO:0003677">
    <property type="term" value="F:DNA binding"/>
    <property type="evidence" value="ECO:0007669"/>
    <property type="project" value="UniProtKB-KW"/>
</dbReference>
<dbReference type="CDD" id="cd18918">
    <property type="entry name" value="bHLH_AtMYC1_like"/>
    <property type="match status" value="1"/>
</dbReference>
<evidence type="ECO:0000256" key="3">
    <source>
        <dbReference type="ARBA" id="ARBA00023125"/>
    </source>
</evidence>
<keyword evidence="3" id="KW-0238">DNA-binding</keyword>
<evidence type="ECO:0000313" key="10">
    <source>
        <dbReference type="Proteomes" id="UP000029121"/>
    </source>
</evidence>
<evidence type="ECO:0000256" key="1">
    <source>
        <dbReference type="ARBA" id="ARBA00004123"/>
    </source>
</evidence>
<dbReference type="EMBL" id="KB870810">
    <property type="protein sequence ID" value="EOA20272.1"/>
    <property type="molecule type" value="Genomic_DNA"/>
</dbReference>
<comment type="subcellular location">
    <subcellularLocation>
        <location evidence="1">Nucleus</location>
    </subcellularLocation>
</comment>
<dbReference type="eggNOG" id="ENOG502QT7W">
    <property type="taxonomic scope" value="Eukaryota"/>
</dbReference>
<dbReference type="SMART" id="SM00353">
    <property type="entry name" value="HLH"/>
    <property type="match status" value="1"/>
</dbReference>
<dbReference type="PANTHER" id="PTHR46266:SF1">
    <property type="entry name" value="TRANSCRIPTION FACTOR MYC1"/>
    <property type="match status" value="1"/>
</dbReference>
<dbReference type="Gene3D" id="4.10.280.10">
    <property type="entry name" value="Helix-loop-helix DNA-binding domain"/>
    <property type="match status" value="1"/>
</dbReference>
<dbReference type="InterPro" id="IPR054502">
    <property type="entry name" value="bHLH-TF_ACT-like_plant"/>
</dbReference>
<evidence type="ECO:0000256" key="4">
    <source>
        <dbReference type="ARBA" id="ARBA00023159"/>
    </source>
</evidence>
<dbReference type="Pfam" id="PF22754">
    <property type="entry name" value="bHLH-TF_ACT-like_plant"/>
    <property type="match status" value="1"/>
</dbReference>
<dbReference type="STRING" id="81985.R0FDM9"/>
<dbReference type="GO" id="GO:0046983">
    <property type="term" value="F:protein dimerization activity"/>
    <property type="evidence" value="ECO:0007669"/>
    <property type="project" value="InterPro"/>
</dbReference>
<evidence type="ECO:0000256" key="6">
    <source>
        <dbReference type="ARBA" id="ARBA00023242"/>
    </source>
</evidence>
<evidence type="ECO:0000256" key="2">
    <source>
        <dbReference type="ARBA" id="ARBA00023015"/>
    </source>
</evidence>
<dbReference type="GO" id="GO:0080090">
    <property type="term" value="P:regulation of primary metabolic process"/>
    <property type="evidence" value="ECO:0007669"/>
    <property type="project" value="UniProtKB-ARBA"/>
</dbReference>
<dbReference type="PROSITE" id="PS50888">
    <property type="entry name" value="BHLH"/>
    <property type="match status" value="1"/>
</dbReference>
<dbReference type="InterPro" id="IPR045896">
    <property type="entry name" value="MYC1-like_bHLH"/>
</dbReference>
<sequence>MSLTMADDGAEAAAGGRSKRQNSLLRKKLALAVRSVQWNYAIFWSSSLTQPGVLEWGEGCYNGDMKKRKKSYESHYKYGLQRSKQLRKLYLSMLEGDNGTTVSTTHDEHNDDEEHNCDRTSMMLSPDDLSDEEWYYLVSMSYVFSPSDQCLPGRASATGETIWLCNAQYAENKLFSRSLLARTVVCFPYLGGVIELGVTELISEDYSLLQHIKTCLLEIPVHHNKDDEKKMGIMTSEGHLMLEEKHQIPLGISDEDLHYKRTISTVLNYSVDISSRNDKTIHHPQPNLVSSDSGSSFLPWKKCEQPNSGFGENQSDLQPQSQNVLRKMLYNVPLMHAKRMLPSERSALNQDDPSDRRKENEKFSVLRTMVPTVNEVDKESILKNTIKYLQELEARVEELESCMGSVNFVERQRKTTKNLNDSVLIEETSGNYDDSTKIDENSGETEQVTVFRDKTHLRVKLKETEVVIEVRCSYRDYIVADIMETLSNLHMDAFSVRSHTLNKFLTLNLKAKFRGAAVASVGMIKRELRRVIDCFFEPICDVPLTLHQVFLVFVCKVGQGLVGFFDNVCLFIF</sequence>
<keyword evidence="10" id="KW-1185">Reference proteome</keyword>
<protein>
    <recommendedName>
        <fullName evidence="8">BHLH domain-containing protein</fullName>
    </recommendedName>
</protein>
<dbReference type="Pfam" id="PF14215">
    <property type="entry name" value="bHLH-MYC_N"/>
    <property type="match status" value="1"/>
</dbReference>